<organism evidence="2 3">
    <name type="scientific">Bifidobacterium asteroides</name>
    <dbReference type="NCBI Taxonomy" id="1684"/>
    <lineage>
        <taxon>Bacteria</taxon>
        <taxon>Bacillati</taxon>
        <taxon>Actinomycetota</taxon>
        <taxon>Actinomycetes</taxon>
        <taxon>Bifidobacteriales</taxon>
        <taxon>Bifidobacteriaceae</taxon>
        <taxon>Bifidobacterium</taxon>
    </lineage>
</organism>
<gene>
    <name evidence="2" type="ORF">DKK74_05420</name>
</gene>
<evidence type="ECO:0000313" key="2">
    <source>
        <dbReference type="EMBL" id="PXY88079.1"/>
    </source>
</evidence>
<dbReference type="RefSeq" id="WP_110413145.1">
    <property type="nucleotide sequence ID" value="NZ_QGLK01000004.1"/>
</dbReference>
<dbReference type="AlphaFoldDB" id="A0A318MIS5"/>
<evidence type="ECO:0000313" key="3">
    <source>
        <dbReference type="Proteomes" id="UP000248128"/>
    </source>
</evidence>
<sequence length="129" mass="14147">MSAHRMSSLSAPSDSHKPINRSQPTDLIIGTGTKYTDFISASNTVFPEPPVWFVNINVALFDVNKVATIAIVGSCKDAIHELSHAPADWQVPYDYSRKTEVVRQTQHIPEDDKLGQKKVIGIVTSFAGP</sequence>
<feature type="region of interest" description="Disordered" evidence="1">
    <location>
        <begin position="1"/>
        <end position="26"/>
    </location>
</feature>
<reference evidence="2 3" key="1">
    <citation type="submission" date="2018-05" db="EMBL/GenBank/DDBJ databases">
        <title>Reference genomes for bee gut microbiota database.</title>
        <authorList>
            <person name="Ellegaard K.M."/>
        </authorList>
    </citation>
    <scope>NUCLEOTIDE SEQUENCE [LARGE SCALE GENOMIC DNA]</scope>
    <source>
        <strain evidence="2 3">ESL0199</strain>
    </source>
</reference>
<feature type="compositionally biased region" description="Polar residues" evidence="1">
    <location>
        <begin position="1"/>
        <end position="13"/>
    </location>
</feature>
<accession>A0A318MIS5</accession>
<evidence type="ECO:0000256" key="1">
    <source>
        <dbReference type="SAM" id="MobiDB-lite"/>
    </source>
</evidence>
<name>A0A318MIS5_9BIFI</name>
<dbReference type="EMBL" id="QGLK01000004">
    <property type="protein sequence ID" value="PXY88079.1"/>
    <property type="molecule type" value="Genomic_DNA"/>
</dbReference>
<dbReference type="OrthoDB" id="3194735at2"/>
<protein>
    <submittedName>
        <fullName evidence="2">Uncharacterized protein</fullName>
    </submittedName>
</protein>
<dbReference type="Proteomes" id="UP000248128">
    <property type="component" value="Unassembled WGS sequence"/>
</dbReference>
<dbReference type="Gene3D" id="3.40.50.1220">
    <property type="entry name" value="TPP-binding domain"/>
    <property type="match status" value="1"/>
</dbReference>
<dbReference type="SUPFAM" id="SSF52467">
    <property type="entry name" value="DHS-like NAD/FAD-binding domain"/>
    <property type="match status" value="1"/>
</dbReference>
<proteinExistence type="predicted"/>
<comment type="caution">
    <text evidence="2">The sequence shown here is derived from an EMBL/GenBank/DDBJ whole genome shotgun (WGS) entry which is preliminary data.</text>
</comment>
<dbReference type="InterPro" id="IPR029035">
    <property type="entry name" value="DHS-like_NAD/FAD-binding_dom"/>
</dbReference>